<dbReference type="RefSeq" id="WP_237381916.1">
    <property type="nucleotide sequence ID" value="NZ_CP071793.1"/>
</dbReference>
<dbReference type="InterPro" id="IPR036465">
    <property type="entry name" value="vWFA_dom_sf"/>
</dbReference>
<keyword evidence="1" id="KW-0732">Signal</keyword>
<evidence type="ECO:0000313" key="3">
    <source>
        <dbReference type="EMBL" id="QTD51795.1"/>
    </source>
</evidence>
<dbReference type="KEGG" id="scor:J3U87_04935"/>
<name>A0A8A4TZ53_SULCO</name>
<reference evidence="3" key="1">
    <citation type="submission" date="2021-03" db="EMBL/GenBank/DDBJ databases">
        <title>Acanthopleuribacteraceae sp. M133.</title>
        <authorList>
            <person name="Wang G."/>
        </authorList>
    </citation>
    <scope>NUCLEOTIDE SEQUENCE</scope>
    <source>
        <strain evidence="3">M133</strain>
    </source>
</reference>
<sequence>MKPGIGWTKMAWCLAALLFWNPSGKAEPGLDLLVAVDQSGSMSRFHGHGKRLPPNDPSNMRNQMIGMILDHLYNDQRTSRVVHRLCVVGFGDSVWVSLPFTSVTDRSIARLREVLEPESLYRDSSETRMMRALRTGTQHFRRLPGDPERVRQMIIITDGRPAFVGYRDIREKYKAQLADLIQTELEDVAIWVFGLNAAGSDYWDEYGPFWARVTGGHAEKLDQSDAESVYSRLCEALSICGDNWLPGQNRFIPPYLDSVVLNVFKTESDHGVLFYPPNETDPLDETRMEVTRVGPNLETVLIKRPTPGLWKIRKTHFGDKVQVRVKQFFVRGALESPHAQQRLRRTERTRIRYRVIDDLGQPVVEHPDYPLSLQLALVDPDGAVQDRVSMKAAASEDPGLFETVVPVSLEREGTYRAEILVGALDHQGHPIEIYRDRYAKFKVGSGDGVRAQPILPNPPAVPLWGFWMFTRRTQPFTWEFRDEAGQPVPLDSLTHDAFFTMDLVHPNGHRTAVPLLREEPHRLGGSVALPWWPPGTYRLDPKLDPVLIKQRYIVSLPTAPTPSVEVVLTPWHLVQLGCVVLLLLAGLSGAVWRTYRTVRFPLVGTLTFEQHGSFWKYPIPISRKWRHRMVLKAKDLPARTNIHELAIRSQADALGGIVVSARGPQKEVLLESRVLTDGTAASLDGAPFLVRYESGTR</sequence>
<dbReference type="SUPFAM" id="SSF53300">
    <property type="entry name" value="vWA-like"/>
    <property type="match status" value="1"/>
</dbReference>
<evidence type="ECO:0000313" key="4">
    <source>
        <dbReference type="Proteomes" id="UP000663929"/>
    </source>
</evidence>
<dbReference type="AlphaFoldDB" id="A0A8A4TZ53"/>
<evidence type="ECO:0000256" key="1">
    <source>
        <dbReference type="SAM" id="SignalP"/>
    </source>
</evidence>
<keyword evidence="4" id="KW-1185">Reference proteome</keyword>
<dbReference type="PROSITE" id="PS50234">
    <property type="entry name" value="VWFA"/>
    <property type="match status" value="1"/>
</dbReference>
<protein>
    <recommendedName>
        <fullName evidence="2">VWFA domain-containing protein</fullName>
    </recommendedName>
</protein>
<feature type="domain" description="VWFA" evidence="2">
    <location>
        <begin position="31"/>
        <end position="237"/>
    </location>
</feature>
<feature type="signal peptide" evidence="1">
    <location>
        <begin position="1"/>
        <end position="26"/>
    </location>
</feature>
<accession>A0A8A4TZ53</accession>
<proteinExistence type="predicted"/>
<dbReference type="Gene3D" id="3.40.50.410">
    <property type="entry name" value="von Willebrand factor, type A domain"/>
    <property type="match status" value="1"/>
</dbReference>
<dbReference type="Proteomes" id="UP000663929">
    <property type="component" value="Chromosome"/>
</dbReference>
<feature type="chain" id="PRO_5035187854" description="VWFA domain-containing protein" evidence="1">
    <location>
        <begin position="27"/>
        <end position="697"/>
    </location>
</feature>
<organism evidence="3 4">
    <name type="scientific">Sulfidibacter corallicola</name>
    <dbReference type="NCBI Taxonomy" id="2818388"/>
    <lineage>
        <taxon>Bacteria</taxon>
        <taxon>Pseudomonadati</taxon>
        <taxon>Acidobacteriota</taxon>
        <taxon>Holophagae</taxon>
        <taxon>Acanthopleuribacterales</taxon>
        <taxon>Acanthopleuribacteraceae</taxon>
        <taxon>Sulfidibacter</taxon>
    </lineage>
</organism>
<dbReference type="InterPro" id="IPR002035">
    <property type="entry name" value="VWF_A"/>
</dbReference>
<gene>
    <name evidence="3" type="ORF">J3U87_04935</name>
</gene>
<dbReference type="EMBL" id="CP071793">
    <property type="protein sequence ID" value="QTD51795.1"/>
    <property type="molecule type" value="Genomic_DNA"/>
</dbReference>
<evidence type="ECO:0000259" key="2">
    <source>
        <dbReference type="PROSITE" id="PS50234"/>
    </source>
</evidence>